<organism evidence="7 8">
    <name type="scientific">Ornatilinea apprima</name>
    <dbReference type="NCBI Taxonomy" id="1134406"/>
    <lineage>
        <taxon>Bacteria</taxon>
        <taxon>Bacillati</taxon>
        <taxon>Chloroflexota</taxon>
        <taxon>Anaerolineae</taxon>
        <taxon>Anaerolineales</taxon>
        <taxon>Anaerolineaceae</taxon>
        <taxon>Ornatilinea</taxon>
    </lineage>
</organism>
<feature type="domain" description="CzcB-like barrel-sandwich hybrid" evidence="5">
    <location>
        <begin position="60"/>
        <end position="308"/>
    </location>
</feature>
<reference evidence="7 8" key="1">
    <citation type="submission" date="2015-07" db="EMBL/GenBank/DDBJ databases">
        <title>Genome sequence of Ornatilinea apprima DSM 23815.</title>
        <authorList>
            <person name="Hemp J."/>
            <person name="Ward L.M."/>
            <person name="Pace L.A."/>
            <person name="Fischer W.W."/>
        </authorList>
    </citation>
    <scope>NUCLEOTIDE SEQUENCE [LARGE SCALE GENOMIC DNA]</scope>
    <source>
        <strain evidence="7 8">P3M-1</strain>
    </source>
</reference>
<evidence type="ECO:0000313" key="8">
    <source>
        <dbReference type="Proteomes" id="UP000050417"/>
    </source>
</evidence>
<keyword evidence="8" id="KW-1185">Reference proteome</keyword>
<dbReference type="InterPro" id="IPR058636">
    <property type="entry name" value="Beta-barrel_YknX"/>
</dbReference>
<feature type="coiled-coil region" evidence="4">
    <location>
        <begin position="226"/>
        <end position="253"/>
    </location>
</feature>
<evidence type="ECO:0008006" key="9">
    <source>
        <dbReference type="Google" id="ProtNLM"/>
    </source>
</evidence>
<dbReference type="OrthoDB" id="159290at2"/>
<dbReference type="PANTHER" id="PTHR32347:SF23">
    <property type="entry name" value="BLL5650 PROTEIN"/>
    <property type="match status" value="1"/>
</dbReference>
<comment type="subcellular location">
    <subcellularLocation>
        <location evidence="1">Cell envelope</location>
    </subcellularLocation>
</comment>
<dbReference type="Pfam" id="PF25990">
    <property type="entry name" value="Beta-barrel_YknX"/>
    <property type="match status" value="1"/>
</dbReference>
<feature type="domain" description="YknX-like beta-barrel" evidence="6">
    <location>
        <begin position="314"/>
        <end position="387"/>
    </location>
</feature>
<evidence type="ECO:0000256" key="3">
    <source>
        <dbReference type="ARBA" id="ARBA00023054"/>
    </source>
</evidence>
<sequence length="474" mass="51069">MKKKTWLIFAGVALVALAAFVFFQFQNSQNSLTANLQLVTVERGDLSAEIGATGTVRANQTAQLVWSTSGIVDEINVELSQSVAADQVLASLSRGSLSQSIILAEADLVNARKSLEDLQNSSTQTAKAKLTLAQAQIAYEDALEDLQSKQFQRASQATLDGLKADLILAENTLDSAEELFEGVADRAEDDPIRATALSQLSNARKAYDRANYNYEYANALPDSDEVEEAQAKVDVAKANLEDAEREWERVKNGVDADEIAAAKARVAAAEATLDMQYIQSPFSGTITAIHNKEGDQVNPNTAAFRIDDLSKLLVDVNLSEIDINQVTIGQSARLTFDAIQGKEYQGEVVEIARVGTTTPNGVEFQVTIELSEIDDAVLPGMTAAVDIITKRIDDVLLVPNRAVRRVDGKQVVYQLIGGEIVPVEIEIGAYEETYSQVISGDIQEGEQIIANPSSDISFTPGSGGRGIIMGAPSR</sequence>
<dbReference type="Gene3D" id="2.40.50.100">
    <property type="match status" value="2"/>
</dbReference>
<dbReference type="AlphaFoldDB" id="A0A0P6XGJ7"/>
<dbReference type="PANTHER" id="PTHR32347">
    <property type="entry name" value="EFFLUX SYSTEM COMPONENT YKNX-RELATED"/>
    <property type="match status" value="1"/>
</dbReference>
<gene>
    <name evidence="7" type="ORF">ADN00_06500</name>
</gene>
<accession>A0A0P6XGJ7</accession>
<proteinExistence type="inferred from homology"/>
<evidence type="ECO:0000259" key="5">
    <source>
        <dbReference type="Pfam" id="PF25973"/>
    </source>
</evidence>
<comment type="similarity">
    <text evidence="2">Belongs to the membrane fusion protein (MFP) (TC 8.A.1) family.</text>
</comment>
<dbReference type="SUPFAM" id="SSF111369">
    <property type="entry name" value="HlyD-like secretion proteins"/>
    <property type="match status" value="1"/>
</dbReference>
<dbReference type="GO" id="GO:0030313">
    <property type="term" value="C:cell envelope"/>
    <property type="evidence" value="ECO:0007669"/>
    <property type="project" value="UniProtKB-SubCell"/>
</dbReference>
<evidence type="ECO:0000313" key="7">
    <source>
        <dbReference type="EMBL" id="KPL78855.1"/>
    </source>
</evidence>
<dbReference type="GO" id="GO:0022857">
    <property type="term" value="F:transmembrane transporter activity"/>
    <property type="evidence" value="ECO:0007669"/>
    <property type="project" value="InterPro"/>
</dbReference>
<comment type="caution">
    <text evidence="7">The sequence shown here is derived from an EMBL/GenBank/DDBJ whole genome shotgun (WGS) entry which is preliminary data.</text>
</comment>
<dbReference type="InterPro" id="IPR006143">
    <property type="entry name" value="RND_pump_MFP"/>
</dbReference>
<dbReference type="Proteomes" id="UP000050417">
    <property type="component" value="Unassembled WGS sequence"/>
</dbReference>
<dbReference type="Gene3D" id="2.40.30.170">
    <property type="match status" value="1"/>
</dbReference>
<evidence type="ECO:0000259" key="6">
    <source>
        <dbReference type="Pfam" id="PF25990"/>
    </source>
</evidence>
<dbReference type="InterPro" id="IPR050465">
    <property type="entry name" value="UPF0194_transport"/>
</dbReference>
<dbReference type="Gene3D" id="1.10.287.470">
    <property type="entry name" value="Helix hairpin bin"/>
    <property type="match status" value="1"/>
</dbReference>
<dbReference type="Pfam" id="PF25973">
    <property type="entry name" value="BSH_CzcB"/>
    <property type="match status" value="1"/>
</dbReference>
<evidence type="ECO:0000256" key="4">
    <source>
        <dbReference type="SAM" id="Coils"/>
    </source>
</evidence>
<name>A0A0P6XGJ7_9CHLR</name>
<dbReference type="GO" id="GO:0016020">
    <property type="term" value="C:membrane"/>
    <property type="evidence" value="ECO:0007669"/>
    <property type="project" value="InterPro"/>
</dbReference>
<dbReference type="EMBL" id="LGCL01000016">
    <property type="protein sequence ID" value="KPL78855.1"/>
    <property type="molecule type" value="Genomic_DNA"/>
</dbReference>
<dbReference type="NCBIfam" id="TIGR01730">
    <property type="entry name" value="RND_mfp"/>
    <property type="match status" value="1"/>
</dbReference>
<dbReference type="Gene3D" id="6.20.50.140">
    <property type="match status" value="1"/>
</dbReference>
<dbReference type="InterPro" id="IPR058647">
    <property type="entry name" value="BSH_CzcB-like"/>
</dbReference>
<protein>
    <recommendedName>
        <fullName evidence="9">RND efflux pump membrane fusion protein barrel-sandwich domain-containing protein</fullName>
    </recommendedName>
</protein>
<dbReference type="RefSeq" id="WP_075062150.1">
    <property type="nucleotide sequence ID" value="NZ_LGCL01000016.1"/>
</dbReference>
<dbReference type="STRING" id="1134406.ADN00_06500"/>
<evidence type="ECO:0000256" key="1">
    <source>
        <dbReference type="ARBA" id="ARBA00004196"/>
    </source>
</evidence>
<evidence type="ECO:0000256" key="2">
    <source>
        <dbReference type="ARBA" id="ARBA00009477"/>
    </source>
</evidence>
<keyword evidence="3 4" id="KW-0175">Coiled coil</keyword>